<comment type="caution">
    <text evidence="2">The sequence shown here is derived from an EMBL/GenBank/DDBJ whole genome shotgun (WGS) entry which is preliminary data.</text>
</comment>
<evidence type="ECO:0000313" key="3">
    <source>
        <dbReference type="Proteomes" id="UP000639643"/>
    </source>
</evidence>
<feature type="region of interest" description="Disordered" evidence="1">
    <location>
        <begin position="225"/>
        <end position="259"/>
    </location>
</feature>
<reference evidence="2" key="1">
    <citation type="journal article" date="2020" name="Phytopathology">
        <title>Genome Sequence Resources of Colletotrichum truncatum, C. plurivorum, C. musicola, and C. sojae: Four Species Pathogenic to Soybean (Glycine max).</title>
        <authorList>
            <person name="Rogerio F."/>
            <person name="Boufleur T.R."/>
            <person name="Ciampi-Guillardi M."/>
            <person name="Sukno S.A."/>
            <person name="Thon M.R."/>
            <person name="Massola Junior N.S."/>
            <person name="Baroncelli R."/>
        </authorList>
    </citation>
    <scope>NUCLEOTIDE SEQUENCE</scope>
    <source>
        <strain evidence="2">LFN0074</strain>
    </source>
</reference>
<keyword evidence="3" id="KW-1185">Reference proteome</keyword>
<organism evidence="2 3">
    <name type="scientific">Colletotrichum musicola</name>
    <dbReference type="NCBI Taxonomy" id="2175873"/>
    <lineage>
        <taxon>Eukaryota</taxon>
        <taxon>Fungi</taxon>
        <taxon>Dikarya</taxon>
        <taxon>Ascomycota</taxon>
        <taxon>Pezizomycotina</taxon>
        <taxon>Sordariomycetes</taxon>
        <taxon>Hypocreomycetidae</taxon>
        <taxon>Glomerellales</taxon>
        <taxon>Glomerellaceae</taxon>
        <taxon>Colletotrichum</taxon>
        <taxon>Colletotrichum orchidearum species complex</taxon>
    </lineage>
</organism>
<gene>
    <name evidence="2" type="ORF">CMUS01_15821</name>
</gene>
<feature type="region of interest" description="Disordered" evidence="1">
    <location>
        <begin position="578"/>
        <end position="598"/>
    </location>
</feature>
<feature type="compositionally biased region" description="Basic and acidic residues" evidence="1">
    <location>
        <begin position="589"/>
        <end position="598"/>
    </location>
</feature>
<proteinExistence type="predicted"/>
<feature type="region of interest" description="Disordered" evidence="1">
    <location>
        <begin position="707"/>
        <end position="729"/>
    </location>
</feature>
<feature type="region of interest" description="Disordered" evidence="1">
    <location>
        <begin position="156"/>
        <end position="206"/>
    </location>
</feature>
<feature type="compositionally biased region" description="Pro residues" evidence="1">
    <location>
        <begin position="176"/>
        <end position="189"/>
    </location>
</feature>
<evidence type="ECO:0000313" key="2">
    <source>
        <dbReference type="EMBL" id="KAF6796980.1"/>
    </source>
</evidence>
<dbReference type="Proteomes" id="UP000639643">
    <property type="component" value="Unassembled WGS sequence"/>
</dbReference>
<accession>A0A8H6ITV5</accession>
<name>A0A8H6ITV5_9PEZI</name>
<dbReference type="OrthoDB" id="10388381at2759"/>
<dbReference type="EMBL" id="WIGM01001455">
    <property type="protein sequence ID" value="KAF6796980.1"/>
    <property type="molecule type" value="Genomic_DNA"/>
</dbReference>
<dbReference type="AlphaFoldDB" id="A0A8H6ITV5"/>
<protein>
    <submittedName>
        <fullName evidence="2">Uncharacterized protein</fullName>
    </submittedName>
</protein>
<feature type="region of interest" description="Disordered" evidence="1">
    <location>
        <begin position="440"/>
        <end position="463"/>
    </location>
</feature>
<sequence length="1110" mass="121914">MGTPRNGDNLRDQINAFAAEIDQRRETLDEYLATIYSRLLEFEASLVDDPCDVRRLLPDGVVNTILLALPADTFRIRRNRRNINGKLCKIAEASDTIQLLCEHASDRRAGRGPRQLPVQNYKAVAIVQGDVTEAIKTAQANHASSCHTPASVSAAASASAFGEEQGRGSVPRSESPSPPARPPLSPIVAPPNNTEPEPLVEQESEVHPEDASELFGDNFGANNWDSDGDDFDRQLPPPEATHPPMSRLTASRGTKRSRTDFEPGELIRNLVERGTAVQRDWMDRSFRDLQTILGPSISYVGSDGVTMLTSEGSPPHFQLVGPILESTRLLVLVDVGNSSWAVMVVEISNQGAHRASLIDPRPSEQNLKAARQLFDTFVDHILKSTPPERRMLRSALTPPQESQEDNGVVLFATVLAMVSVLGVSIDDWQSLCPTEVHVPAFQPYAPPPPPAEQDGNDADAAPDDPIRALTDTRTHWEAWFKAQQATIVSSLEQQRAEITPVHEGALTAVDALAELIPRAEGRLKDLHRSRRQGTPQTAVCWFKQQFFAIPSVQLREFWSCRRDGGCGHNRRRVAVAGAGPEHGNHQHHHPEDDTHADANHPQHQFATLALPLVANPDSSRARRLNLCLYCDHVLSSGTTIYVAADSIYQTPYPYSGIPARPRGNVSLATPDQLYQHRRGGSDDDGDGSCAYEDVDVHVDMNVETEQAFNTTSPTKNPADDAPSRGTPSLHDATPPSWIARHAVVVAFLILGIVVVLRLVAYPPPISRSNRHATRHYKALAEYRSTVEGLWAVPRAMFVGDWGMSDWFRGPAGLEPVAMRELVRAFADVQQDLEGTRLALGEATSRVPTETLMLLIMALEMNYTATRWALGRSKQAETMAMPGPAGLRDWLPWLAPEPDASRTRESFDTQSRILCGITGIHTQLSSFSGLMRRARWTADTEVVPLLSASSDARLAGNRLAAVAPSGRERAGLVQAGRDVTTHMCRFQNALQALEDMVMTLPIIVTAAGEADPVRPKVSATRRRPFTWDAIRDYIRPQEFLIPRPEAISAAVNTLTGDREAIIDARQRRYAAMRQGSEAKMERKRLATIKIVNMLHGKATGDVAGAGGWRAL</sequence>
<evidence type="ECO:0000256" key="1">
    <source>
        <dbReference type="SAM" id="MobiDB-lite"/>
    </source>
</evidence>